<dbReference type="InterPro" id="IPR011006">
    <property type="entry name" value="CheY-like_superfamily"/>
</dbReference>
<organism evidence="2">
    <name type="scientific">Singulisphaera sp. Ch08</name>
    <dbReference type="NCBI Taxonomy" id="3120278"/>
    <lineage>
        <taxon>Bacteria</taxon>
        <taxon>Pseudomonadati</taxon>
        <taxon>Planctomycetota</taxon>
        <taxon>Planctomycetia</taxon>
        <taxon>Isosphaerales</taxon>
        <taxon>Isosphaeraceae</taxon>
        <taxon>Singulisphaera</taxon>
    </lineage>
</organism>
<evidence type="ECO:0000256" key="1">
    <source>
        <dbReference type="SAM" id="MobiDB-lite"/>
    </source>
</evidence>
<accession>A0AAU7C9T2</accession>
<dbReference type="Gene3D" id="3.40.50.2300">
    <property type="match status" value="1"/>
</dbReference>
<dbReference type="SUPFAM" id="SSF52172">
    <property type="entry name" value="CheY-like"/>
    <property type="match status" value="1"/>
</dbReference>
<dbReference type="AlphaFoldDB" id="A0AAU7C9T2"/>
<proteinExistence type="predicted"/>
<gene>
    <name evidence="2" type="ORF">V5E97_26495</name>
</gene>
<sequence>MPRVLVVEDDPATTSILTYQLASRRVSHITHATTVAAALSMLDLPPGLGHPRHGSVEQLRVDGLGSHS</sequence>
<dbReference type="EMBL" id="CP155447">
    <property type="protein sequence ID" value="XBH01875.1"/>
    <property type="molecule type" value="Genomic_DNA"/>
</dbReference>
<evidence type="ECO:0008006" key="3">
    <source>
        <dbReference type="Google" id="ProtNLM"/>
    </source>
</evidence>
<evidence type="ECO:0000313" key="2">
    <source>
        <dbReference type="EMBL" id="XBH01875.1"/>
    </source>
</evidence>
<name>A0AAU7C9T2_9BACT</name>
<reference evidence="2" key="1">
    <citation type="submission" date="2024-05" db="EMBL/GenBank/DDBJ databases">
        <title>Planctomycetes of the genus Singulisphaera possess chitinolytic capabilities.</title>
        <authorList>
            <person name="Ivanova A."/>
        </authorList>
    </citation>
    <scope>NUCLEOTIDE SEQUENCE</scope>
    <source>
        <strain evidence="2">Ch08T</strain>
    </source>
</reference>
<feature type="region of interest" description="Disordered" evidence="1">
    <location>
        <begin position="46"/>
        <end position="68"/>
    </location>
</feature>
<protein>
    <recommendedName>
        <fullName evidence="3">Response regulator</fullName>
    </recommendedName>
</protein>
<dbReference type="RefSeq" id="WP_406694620.1">
    <property type="nucleotide sequence ID" value="NZ_CP155447.1"/>
</dbReference>